<organism evidence="1 2">
    <name type="scientific">Isoptericola luteus</name>
    <dbReference type="NCBI Taxonomy" id="2879484"/>
    <lineage>
        <taxon>Bacteria</taxon>
        <taxon>Bacillati</taxon>
        <taxon>Actinomycetota</taxon>
        <taxon>Actinomycetes</taxon>
        <taxon>Micrococcales</taxon>
        <taxon>Promicromonosporaceae</taxon>
        <taxon>Isoptericola</taxon>
    </lineage>
</organism>
<dbReference type="Proteomes" id="UP001319870">
    <property type="component" value="Unassembled WGS sequence"/>
</dbReference>
<dbReference type="RefSeq" id="WP_225565357.1">
    <property type="nucleotide sequence ID" value="NZ_JAIXCQ010000005.1"/>
</dbReference>
<sequence>MLSKWEERRLADIGYELRLDRALERVIGAPTRSELRRLAFRRRWAAFKRRWFTPWP</sequence>
<proteinExistence type="predicted"/>
<gene>
    <name evidence="1" type="ORF">LEP48_09615</name>
</gene>
<comment type="caution">
    <text evidence="1">The sequence shown here is derived from an EMBL/GenBank/DDBJ whole genome shotgun (WGS) entry which is preliminary data.</text>
</comment>
<name>A0ABS7ZGL9_9MICO</name>
<reference evidence="1 2" key="1">
    <citation type="submission" date="2021-09" db="EMBL/GenBank/DDBJ databases">
        <title>Isoptericola luteus sp. nov., a novel bacterium isolated from Harbin, the capital city of Heilongjiang province.</title>
        <authorList>
            <person name="Li J."/>
        </authorList>
    </citation>
    <scope>NUCLEOTIDE SEQUENCE [LARGE SCALE GENOMIC DNA]</scope>
    <source>
        <strain evidence="1 2">NEAU-Y5</strain>
    </source>
</reference>
<keyword evidence="2" id="KW-1185">Reference proteome</keyword>
<protein>
    <submittedName>
        <fullName evidence="1">Uncharacterized protein</fullName>
    </submittedName>
</protein>
<accession>A0ABS7ZGL9</accession>
<dbReference type="EMBL" id="JAIXCQ010000005">
    <property type="protein sequence ID" value="MCA5893607.1"/>
    <property type="molecule type" value="Genomic_DNA"/>
</dbReference>
<evidence type="ECO:0000313" key="2">
    <source>
        <dbReference type="Proteomes" id="UP001319870"/>
    </source>
</evidence>
<evidence type="ECO:0000313" key="1">
    <source>
        <dbReference type="EMBL" id="MCA5893607.1"/>
    </source>
</evidence>